<dbReference type="OrthoDB" id="423498at2759"/>
<organism evidence="2 3">
    <name type="scientific">Aspergillus nomiae NRRL (strain ATCC 15546 / NRRL 13137 / CBS 260.88 / M93)</name>
    <dbReference type="NCBI Taxonomy" id="1509407"/>
    <lineage>
        <taxon>Eukaryota</taxon>
        <taxon>Fungi</taxon>
        <taxon>Dikarya</taxon>
        <taxon>Ascomycota</taxon>
        <taxon>Pezizomycotina</taxon>
        <taxon>Eurotiomycetes</taxon>
        <taxon>Eurotiomycetidae</taxon>
        <taxon>Eurotiales</taxon>
        <taxon>Aspergillaceae</taxon>
        <taxon>Aspergillus</taxon>
        <taxon>Aspergillus subgen. Circumdati</taxon>
    </lineage>
</organism>
<dbReference type="InterPro" id="IPR052988">
    <property type="entry name" value="Oryzine_lactonohydrolase"/>
</dbReference>
<evidence type="ECO:0000313" key="2">
    <source>
        <dbReference type="EMBL" id="KNG91374.1"/>
    </source>
</evidence>
<dbReference type="Gene3D" id="2.120.10.30">
    <property type="entry name" value="TolB, C-terminal domain"/>
    <property type="match status" value="1"/>
</dbReference>
<keyword evidence="2" id="KW-0378">Hydrolase</keyword>
<dbReference type="Pfam" id="PF08450">
    <property type="entry name" value="SGL"/>
    <property type="match status" value="2"/>
</dbReference>
<dbReference type="PANTHER" id="PTHR47064">
    <property type="entry name" value="PUTATIVE (AFU_ORTHOLOGUE AFUA_1G08990)-RELATED"/>
    <property type="match status" value="1"/>
</dbReference>
<dbReference type="InterPro" id="IPR013658">
    <property type="entry name" value="SGL"/>
</dbReference>
<dbReference type="STRING" id="1509407.A0A0L1JHY3"/>
<dbReference type="RefSeq" id="XP_015412297.1">
    <property type="nucleotide sequence ID" value="XM_015545669.1"/>
</dbReference>
<proteinExistence type="predicted"/>
<keyword evidence="3" id="KW-1185">Reference proteome</keyword>
<accession>A0A0L1JHY3</accession>
<dbReference type="GeneID" id="26802215"/>
<comment type="caution">
    <text evidence="2">The sequence shown here is derived from an EMBL/GenBank/DDBJ whole genome shotgun (WGS) entry which is preliminary data.</text>
</comment>
<dbReference type="EMBL" id="JNOM01000003">
    <property type="protein sequence ID" value="KNG91374.1"/>
    <property type="molecule type" value="Genomic_DNA"/>
</dbReference>
<gene>
    <name evidence="2" type="ORF">ANOM_000411</name>
</gene>
<name>A0A0L1JHY3_ASPN3</name>
<evidence type="ECO:0000313" key="3">
    <source>
        <dbReference type="Proteomes" id="UP000037505"/>
    </source>
</evidence>
<protein>
    <submittedName>
        <fullName evidence="2">Lactonohydrolase</fullName>
    </submittedName>
</protein>
<feature type="domain" description="SMP-30/Gluconolactonase/LRE-like region" evidence="1">
    <location>
        <begin position="343"/>
        <end position="425"/>
    </location>
</feature>
<dbReference type="Proteomes" id="UP000037505">
    <property type="component" value="Unassembled WGS sequence"/>
</dbReference>
<dbReference type="InterPro" id="IPR011042">
    <property type="entry name" value="6-blade_b-propeller_TolB-like"/>
</dbReference>
<dbReference type="SUPFAM" id="SSF63829">
    <property type="entry name" value="Calcium-dependent phosphotriesterase"/>
    <property type="match status" value="1"/>
</dbReference>
<dbReference type="PANTHER" id="PTHR47064:SF2">
    <property type="entry name" value="SMP-30_GLUCONOLACTONASE_LRE-LIKE REGION DOMAIN-CONTAINING PROTEIN-RELATED"/>
    <property type="match status" value="1"/>
</dbReference>
<dbReference type="GO" id="GO:0016787">
    <property type="term" value="F:hydrolase activity"/>
    <property type="evidence" value="ECO:0007669"/>
    <property type="project" value="UniProtKB-KW"/>
</dbReference>
<feature type="domain" description="SMP-30/Gluconolactonase/LRE-like region" evidence="1">
    <location>
        <begin position="138"/>
        <end position="321"/>
    </location>
</feature>
<sequence length="444" mass="48698">MLSYTSHCLQTLLGVASLPYRQYLGYSSPQATLQAPLQAAQSGPPVTTLVSSCAGFSYPEVACIDRYGSLLQGGFERKVRNVLGDADTYISTNAPQEPTFSDLLNADFLVWNQSAATAILGPNPSVEFMFSIEDCSHEAPVYVPTTNELYFSRLQQGFLPQLVINLNNDPPTLEEKLAQPPIYAATGARFRDGLLYLATIGGNESLAGYTFRPGLYTLNPTTGETQALLNNYYGYYFNAVDDLDIDHEGQIWFTDNVNLFYQQDYGRPCQVNTYAPQINPATYRFDPKTGLVTMVDDSLLEPNGLTFSPDNKTVYLTDTGAGSAIIDPNIYPAPHIAYNSTRKGRTIYAYDVAPSRKALLNKRPVYLSMEYAPDGIKTSREGYLVSATGKGVVVLTDEGEPLVRVQTNFTVINVAFAGADRDELWAIGKGGVARIRWGLKGSYA</sequence>
<reference evidence="2 3" key="1">
    <citation type="submission" date="2014-06" db="EMBL/GenBank/DDBJ databases">
        <title>The Genome of the Aflatoxigenic Filamentous Fungus Aspergillus nomius.</title>
        <authorList>
            <person name="Moore M.G."/>
            <person name="Shannon B.M."/>
            <person name="Brian M.M."/>
        </authorList>
    </citation>
    <scope>NUCLEOTIDE SEQUENCE [LARGE SCALE GENOMIC DNA]</scope>
    <source>
        <strain evidence="2 3">NRRL 13137</strain>
    </source>
</reference>
<evidence type="ECO:0000259" key="1">
    <source>
        <dbReference type="Pfam" id="PF08450"/>
    </source>
</evidence>
<dbReference type="AlphaFoldDB" id="A0A0L1JHY3"/>